<reference evidence="1" key="1">
    <citation type="submission" date="2006-10" db="EMBL/GenBank/DDBJ databases">
        <authorList>
            <person name="Amadeo P."/>
            <person name="Zhao Q."/>
            <person name="Wortman J."/>
            <person name="Fraser-Liggett C."/>
            <person name="Carlton J."/>
        </authorList>
    </citation>
    <scope>NUCLEOTIDE SEQUENCE</scope>
    <source>
        <strain evidence="1">G3</strain>
    </source>
</reference>
<dbReference type="VEuPathDB" id="TrichDB:TVAGG3_0080910"/>
<dbReference type="InParanoid" id="A2G227"/>
<dbReference type="KEGG" id="tva:4746450"/>
<evidence type="ECO:0000313" key="2">
    <source>
        <dbReference type="Proteomes" id="UP000001542"/>
    </source>
</evidence>
<keyword evidence="2" id="KW-1185">Reference proteome</keyword>
<name>A2G227_TRIV3</name>
<dbReference type="AlphaFoldDB" id="A2G227"/>
<accession>A2G227</accession>
<sequence length="695" mass="81378">MFSFFVSFIKCEDIFTDFDPTQLEAHHYGPKSKWILNNASAHSSSNYIFFSCHSFLVCNYYKEVANIFENNSIEFVRVDSNFSFNNFSFTTSSSKTYEFNIVNNYSDIYEPIAFFYGNSDQKSNISEINESNYITIIAPESQYESMIKLSLELYDEIGFVNVRKTNESDTFQLWNPYERELSDFSGTKESLLSVMNRKIRTKTYKQLLDSDEVTLIFTKAKPNRTDIDLIYRIVSVFPKLNVMYGNQEILQDMNYLASPIDSQFALLYPTLGIFSTLQKKELNRTIHLTERQIRAEIQEARDLMNITFDDTKKVQRPVEYLDCKNPHSIPIQLFYGPPLTDTQFARVRCFIKDYIENKFFPVESTMAGSNNTWFNVYIPVNITRDVTQEQFWELVANLTYTLNNSLPWNEYGPGMPGYRELSFDKNGYQINNPLKIQEVNSIDKYFRGGADRANIKEFMGTIRRNMNSTQDYKPMQVYPRIIFDWLYSAVNATRWFSLSVPTNQDSIFNQKPAFKHLNTGSFGPFYAGAHDKCILFYDNSPQSERMLYEFSKLSRLATQVDKYRDLSFGAINVDMNYAQFMPRNISAPLVMKSKIPFIAVLPQQWYNFRAFIIDNGDDMARLTSEYEERERFDHPSKSVSSFFNESLWDPLHYSTMQKKLKTLTKKNATAVSPSGKHLIPNEMFYWSLQYYRGRY</sequence>
<dbReference type="VEuPathDB" id="TrichDB:TVAG_200170"/>
<evidence type="ECO:0000313" key="1">
    <source>
        <dbReference type="EMBL" id="EAX88785.1"/>
    </source>
</evidence>
<dbReference type="EMBL" id="DS114265">
    <property type="protein sequence ID" value="EAX88785.1"/>
    <property type="molecule type" value="Genomic_DNA"/>
</dbReference>
<dbReference type="Proteomes" id="UP000001542">
    <property type="component" value="Unassembled WGS sequence"/>
</dbReference>
<gene>
    <name evidence="1" type="ORF">TVAG_200170</name>
</gene>
<reference evidence="1" key="2">
    <citation type="journal article" date="2007" name="Science">
        <title>Draft genome sequence of the sexually transmitted pathogen Trichomonas vaginalis.</title>
        <authorList>
            <person name="Carlton J.M."/>
            <person name="Hirt R.P."/>
            <person name="Silva J.C."/>
            <person name="Delcher A.L."/>
            <person name="Schatz M."/>
            <person name="Zhao Q."/>
            <person name="Wortman J.R."/>
            <person name="Bidwell S.L."/>
            <person name="Alsmark U.C.M."/>
            <person name="Besteiro S."/>
            <person name="Sicheritz-Ponten T."/>
            <person name="Noel C.J."/>
            <person name="Dacks J.B."/>
            <person name="Foster P.G."/>
            <person name="Simillion C."/>
            <person name="Van de Peer Y."/>
            <person name="Miranda-Saavedra D."/>
            <person name="Barton G.J."/>
            <person name="Westrop G.D."/>
            <person name="Mueller S."/>
            <person name="Dessi D."/>
            <person name="Fiori P.L."/>
            <person name="Ren Q."/>
            <person name="Paulsen I."/>
            <person name="Zhang H."/>
            <person name="Bastida-Corcuera F.D."/>
            <person name="Simoes-Barbosa A."/>
            <person name="Brown M.T."/>
            <person name="Hayes R.D."/>
            <person name="Mukherjee M."/>
            <person name="Okumura C.Y."/>
            <person name="Schneider R."/>
            <person name="Smith A.J."/>
            <person name="Vanacova S."/>
            <person name="Villalvazo M."/>
            <person name="Haas B.J."/>
            <person name="Pertea M."/>
            <person name="Feldblyum T.V."/>
            <person name="Utterback T.R."/>
            <person name="Shu C.L."/>
            <person name="Osoegawa K."/>
            <person name="de Jong P.J."/>
            <person name="Hrdy I."/>
            <person name="Horvathova L."/>
            <person name="Zubacova Z."/>
            <person name="Dolezal P."/>
            <person name="Malik S.B."/>
            <person name="Logsdon J.M. Jr."/>
            <person name="Henze K."/>
            <person name="Gupta A."/>
            <person name="Wang C.C."/>
            <person name="Dunne R.L."/>
            <person name="Upcroft J.A."/>
            <person name="Upcroft P."/>
            <person name="White O."/>
            <person name="Salzberg S.L."/>
            <person name="Tang P."/>
            <person name="Chiu C.-H."/>
            <person name="Lee Y.-S."/>
            <person name="Embley T.M."/>
            <person name="Coombs G.H."/>
            <person name="Mottram J.C."/>
            <person name="Tachezy J."/>
            <person name="Fraser-Liggett C.M."/>
            <person name="Johnson P.J."/>
        </authorList>
    </citation>
    <scope>NUCLEOTIDE SEQUENCE [LARGE SCALE GENOMIC DNA]</scope>
    <source>
        <strain evidence="1">G3</strain>
    </source>
</reference>
<protein>
    <submittedName>
        <fullName evidence="1">Uncharacterized protein</fullName>
    </submittedName>
</protein>
<dbReference type="RefSeq" id="XP_001301715.1">
    <property type="nucleotide sequence ID" value="XM_001301714.1"/>
</dbReference>
<organism evidence="1 2">
    <name type="scientific">Trichomonas vaginalis (strain ATCC PRA-98 / G3)</name>
    <dbReference type="NCBI Taxonomy" id="412133"/>
    <lineage>
        <taxon>Eukaryota</taxon>
        <taxon>Metamonada</taxon>
        <taxon>Parabasalia</taxon>
        <taxon>Trichomonadida</taxon>
        <taxon>Trichomonadidae</taxon>
        <taxon>Trichomonas</taxon>
    </lineage>
</organism>
<proteinExistence type="predicted"/>